<keyword evidence="3" id="KW-1185">Reference proteome</keyword>
<dbReference type="OrthoDB" id="2428552at2"/>
<gene>
    <name evidence="2" type="ORF">DFR62_1376</name>
</gene>
<evidence type="ECO:0000313" key="2">
    <source>
        <dbReference type="EMBL" id="RLJ91218.1"/>
    </source>
</evidence>
<keyword evidence="1" id="KW-0472">Membrane</keyword>
<dbReference type="EMBL" id="RCCP01000001">
    <property type="protein sequence ID" value="RLJ91218.1"/>
    <property type="molecule type" value="Genomic_DNA"/>
</dbReference>
<dbReference type="RefSeq" id="WP_121298927.1">
    <property type="nucleotide sequence ID" value="NZ_QBEW01000050.1"/>
</dbReference>
<feature type="transmembrane region" description="Helical" evidence="1">
    <location>
        <begin position="37"/>
        <end position="56"/>
    </location>
</feature>
<evidence type="ECO:0000313" key="3">
    <source>
        <dbReference type="Proteomes" id="UP000280791"/>
    </source>
</evidence>
<proteinExistence type="predicted"/>
<reference evidence="2 3" key="1">
    <citation type="submission" date="2018-10" db="EMBL/GenBank/DDBJ databases">
        <title>Genomic Encyclopedia of Type Strains, Phase IV (KMG-IV): sequencing the most valuable type-strain genomes for metagenomic binning, comparative biology and taxonomic classification.</title>
        <authorList>
            <person name="Goeker M."/>
        </authorList>
    </citation>
    <scope>NUCLEOTIDE SEQUENCE [LARGE SCALE GENOMIC DNA]</scope>
    <source>
        <strain evidence="2 3">DSM 20549</strain>
    </source>
</reference>
<sequence>MTEEKKIQYFNIILCKAGMLLIGLGLIRAFSIHHDKLGFLLGFFGYILVSFHIQALEKRWEISKKHTWISTGIFALIFLPLGYWLAFPVPQ</sequence>
<dbReference type="AlphaFoldDB" id="A0A497YJH9"/>
<accession>A0A497YJH9</accession>
<organism evidence="2 3">
    <name type="scientific">Planococcus citreus</name>
    <dbReference type="NCBI Taxonomy" id="1373"/>
    <lineage>
        <taxon>Bacteria</taxon>
        <taxon>Bacillati</taxon>
        <taxon>Bacillota</taxon>
        <taxon>Bacilli</taxon>
        <taxon>Bacillales</taxon>
        <taxon>Caryophanaceae</taxon>
        <taxon>Planococcus</taxon>
    </lineage>
</organism>
<keyword evidence="1" id="KW-1133">Transmembrane helix</keyword>
<name>A0A497YJH9_9BACL</name>
<dbReference type="Proteomes" id="UP000280791">
    <property type="component" value="Unassembled WGS sequence"/>
</dbReference>
<feature type="transmembrane region" description="Helical" evidence="1">
    <location>
        <begin position="12"/>
        <end position="31"/>
    </location>
</feature>
<evidence type="ECO:0000256" key="1">
    <source>
        <dbReference type="SAM" id="Phobius"/>
    </source>
</evidence>
<comment type="caution">
    <text evidence="2">The sequence shown here is derived from an EMBL/GenBank/DDBJ whole genome shotgun (WGS) entry which is preliminary data.</text>
</comment>
<protein>
    <submittedName>
        <fullName evidence="2">Uncharacterized protein</fullName>
    </submittedName>
</protein>
<feature type="transmembrane region" description="Helical" evidence="1">
    <location>
        <begin position="68"/>
        <end position="86"/>
    </location>
</feature>
<keyword evidence="1" id="KW-0812">Transmembrane</keyword>